<evidence type="ECO:0000313" key="3">
    <source>
        <dbReference type="EMBL" id="GJD93989.1"/>
    </source>
</evidence>
<evidence type="ECO:0000256" key="2">
    <source>
        <dbReference type="SAM" id="MobiDB-lite"/>
    </source>
</evidence>
<feature type="region of interest" description="Disordered" evidence="2">
    <location>
        <begin position="139"/>
        <end position="191"/>
    </location>
</feature>
<comment type="similarity">
    <text evidence="1">Belongs to the ros/MucR family.</text>
</comment>
<gene>
    <name evidence="3" type="ORF">OCOJLMKI_1187</name>
</gene>
<protein>
    <recommendedName>
        <fullName evidence="5">MucR family transcriptional regulator</fullName>
    </recommendedName>
</protein>
<accession>A0ABQ4RWB2</accession>
<evidence type="ECO:0000313" key="4">
    <source>
        <dbReference type="Proteomes" id="UP001055125"/>
    </source>
</evidence>
<dbReference type="EMBL" id="BPQP01000017">
    <property type="protein sequence ID" value="GJD93989.1"/>
    <property type="molecule type" value="Genomic_DNA"/>
</dbReference>
<keyword evidence="4" id="KW-1185">Reference proteome</keyword>
<dbReference type="Gene3D" id="1.10.10.1550">
    <property type="entry name" value="ROS/MUCR transcriptional regulator protein"/>
    <property type="match status" value="1"/>
</dbReference>
<evidence type="ECO:0000256" key="1">
    <source>
        <dbReference type="ARBA" id="ARBA00007031"/>
    </source>
</evidence>
<sequence length="191" mass="20010">MSDTAQAQPLDQAKQTNSIELTAEIVCAFVANNPVPAAGLADLLQSVHQALLGLGQPSAAVQDAATKATPAQVKKSITDEGLISFEDGRAYKTLKRHLSGRGLTPESYRAKYGLPADYPMTAAAYSAQRSALARDLGLGQQRRKTQPKAAEVTETLAEAPKARRGRPASSSTAKTPGKGRGKKIEAAVAAE</sequence>
<proteinExistence type="inferred from homology"/>
<name>A0ABQ4RWB2_9HYPH</name>
<organism evidence="3 4">
    <name type="scientific">Methylobacterium iners</name>
    <dbReference type="NCBI Taxonomy" id="418707"/>
    <lineage>
        <taxon>Bacteria</taxon>
        <taxon>Pseudomonadati</taxon>
        <taxon>Pseudomonadota</taxon>
        <taxon>Alphaproteobacteria</taxon>
        <taxon>Hyphomicrobiales</taxon>
        <taxon>Methylobacteriaceae</taxon>
        <taxon>Methylobacterium</taxon>
    </lineage>
</organism>
<dbReference type="Pfam" id="PF05443">
    <property type="entry name" value="ROS_MUCR"/>
    <property type="match status" value="1"/>
</dbReference>
<evidence type="ECO:0008006" key="5">
    <source>
        <dbReference type="Google" id="ProtNLM"/>
    </source>
</evidence>
<dbReference type="InterPro" id="IPR008807">
    <property type="entry name" value="ROS_MUCR"/>
</dbReference>
<comment type="caution">
    <text evidence="3">The sequence shown here is derived from an EMBL/GenBank/DDBJ whole genome shotgun (WGS) entry which is preliminary data.</text>
</comment>
<reference evidence="3" key="2">
    <citation type="submission" date="2021-08" db="EMBL/GenBank/DDBJ databases">
        <authorList>
            <person name="Tani A."/>
            <person name="Ola A."/>
            <person name="Ogura Y."/>
            <person name="Katsura K."/>
            <person name="Hayashi T."/>
        </authorList>
    </citation>
    <scope>NUCLEOTIDE SEQUENCE</scope>
    <source>
        <strain evidence="3">DSM 19015</strain>
    </source>
</reference>
<dbReference type="Proteomes" id="UP001055125">
    <property type="component" value="Unassembled WGS sequence"/>
</dbReference>
<dbReference type="RefSeq" id="WP_238243180.1">
    <property type="nucleotide sequence ID" value="NZ_BPQP01000017.1"/>
</dbReference>
<reference evidence="3" key="1">
    <citation type="journal article" date="2021" name="Front. Microbiol.">
        <title>Comprehensive Comparative Genomics and Phenotyping of Methylobacterium Species.</title>
        <authorList>
            <person name="Alessa O."/>
            <person name="Ogura Y."/>
            <person name="Fujitani Y."/>
            <person name="Takami H."/>
            <person name="Hayashi T."/>
            <person name="Sahin N."/>
            <person name="Tani A."/>
        </authorList>
    </citation>
    <scope>NUCLEOTIDE SEQUENCE</scope>
    <source>
        <strain evidence="3">DSM 19015</strain>
    </source>
</reference>
<dbReference type="InterPro" id="IPR041920">
    <property type="entry name" value="ROS/MUCR_sf"/>
</dbReference>